<sequence>MNNKSKFRFAILLFGVLSAFISTSCSGDNNGSLPDDPSQGGDALPVKQVSLSRKTAYGNDWIYYSLEKGKEVNVSEETHAENTDWDIAFNRYNVRTNSGASGKGKGGALLTNIKDMAACTTVPQGTFTVDASYTITAPGTGFPPPTMESTANEVLCKAITFAGPPPTYTPSDYVFIVRTASGKYAKLKAKSFYDDEGNSGIYSFEYAIQPNGSTNLN</sequence>
<feature type="signal peptide" evidence="1">
    <location>
        <begin position="1"/>
        <end position="27"/>
    </location>
</feature>
<dbReference type="InterPro" id="IPR025921">
    <property type="entry name" value="HmuY"/>
</dbReference>
<dbReference type="Pfam" id="PF14064">
    <property type="entry name" value="HmuY"/>
    <property type="match status" value="1"/>
</dbReference>
<protein>
    <submittedName>
        <fullName evidence="2">HmuY family protein</fullName>
    </submittedName>
</protein>
<keyword evidence="1" id="KW-0732">Signal</keyword>
<evidence type="ECO:0000313" key="3">
    <source>
        <dbReference type="EMBL" id="RGV52156.1"/>
    </source>
</evidence>
<dbReference type="EMBL" id="QRZH01000011">
    <property type="protein sequence ID" value="RGV52156.1"/>
    <property type="molecule type" value="Genomic_DNA"/>
</dbReference>
<evidence type="ECO:0000313" key="4">
    <source>
        <dbReference type="Proteomes" id="UP000286270"/>
    </source>
</evidence>
<dbReference type="PROSITE" id="PS51257">
    <property type="entry name" value="PROKAR_LIPOPROTEIN"/>
    <property type="match status" value="1"/>
</dbReference>
<dbReference type="EMBL" id="JAPTZU010000002">
    <property type="protein sequence ID" value="MCZ2686763.1"/>
    <property type="molecule type" value="Genomic_DNA"/>
</dbReference>
<evidence type="ECO:0000256" key="1">
    <source>
        <dbReference type="SAM" id="SignalP"/>
    </source>
</evidence>
<comment type="caution">
    <text evidence="3">The sequence shown here is derived from an EMBL/GenBank/DDBJ whole genome shotgun (WGS) entry which is preliminary data.</text>
</comment>
<feature type="chain" id="PRO_5039778256" evidence="1">
    <location>
        <begin position="28"/>
        <end position="217"/>
    </location>
</feature>
<reference evidence="3 4" key="1">
    <citation type="submission" date="2018-08" db="EMBL/GenBank/DDBJ databases">
        <title>A genome reference for cultivated species of the human gut microbiota.</title>
        <authorList>
            <person name="Zou Y."/>
            <person name="Xue W."/>
            <person name="Luo G."/>
        </authorList>
    </citation>
    <scope>NUCLEOTIDE SEQUENCE [LARGE SCALE GENOMIC DNA]</scope>
    <source>
        <strain evidence="3 4">AF14-26</strain>
    </source>
</reference>
<evidence type="ECO:0000313" key="2">
    <source>
        <dbReference type="EMBL" id="MCZ2686763.1"/>
    </source>
</evidence>
<dbReference type="Proteomes" id="UP000286270">
    <property type="component" value="Unassembled WGS sequence"/>
</dbReference>
<dbReference type="RefSeq" id="WP_032540890.1">
    <property type="nucleotide sequence ID" value="NZ_CP037440.1"/>
</dbReference>
<reference evidence="2" key="2">
    <citation type="submission" date="2022-12" db="EMBL/GenBank/DDBJ databases">
        <title>Development of a Multilocus Sequence Typing Scheme for Bacteroides fragilis Based on Whole Genome Sequencing Data and Clinical Application.</title>
        <authorList>
            <person name="Nielsen F.D."/>
            <person name="Justesen U.S."/>
        </authorList>
    </citation>
    <scope>NUCLEOTIDE SEQUENCE</scope>
    <source>
        <strain evidence="2">BF_AM_ODE_DK_2015_4</strain>
    </source>
</reference>
<organism evidence="3 4">
    <name type="scientific">Bacteroides fragilis</name>
    <dbReference type="NCBI Taxonomy" id="817"/>
    <lineage>
        <taxon>Bacteria</taxon>
        <taxon>Pseudomonadati</taxon>
        <taxon>Bacteroidota</taxon>
        <taxon>Bacteroidia</taxon>
        <taxon>Bacteroidales</taxon>
        <taxon>Bacteroidaceae</taxon>
        <taxon>Bacteroides</taxon>
    </lineage>
</organism>
<dbReference type="Proteomes" id="UP001079672">
    <property type="component" value="Unassembled WGS sequence"/>
</dbReference>
<gene>
    <name evidence="3" type="ORF">DWW08_13395</name>
    <name evidence="2" type="ORF">O1433_04520</name>
</gene>
<dbReference type="CDD" id="cd12105">
    <property type="entry name" value="HmuY"/>
    <property type="match status" value="1"/>
</dbReference>
<name>A0A081TV60_BACFG</name>
<accession>A0A081TV60</accession>
<proteinExistence type="predicted"/>
<dbReference type="AlphaFoldDB" id="A0A081TV60"/>